<reference evidence="3" key="1">
    <citation type="submission" date="2019-03" db="EMBL/GenBank/DDBJ databases">
        <title>Long read genome sequence of the mycoparasitic Pythium oligandrum ATCC 38472 isolated from sugarbeet rhizosphere.</title>
        <authorList>
            <person name="Gaulin E."/>
        </authorList>
    </citation>
    <scope>NUCLEOTIDE SEQUENCE</scope>
    <source>
        <strain evidence="3">ATCC 38472_TT</strain>
    </source>
</reference>
<dbReference type="Gene3D" id="1.20.1270.60">
    <property type="entry name" value="Arfaptin homology (AH) domain/BAR domain"/>
    <property type="match status" value="1"/>
</dbReference>
<dbReference type="Gene3D" id="1.10.8.270">
    <property type="entry name" value="putative rabgap domain of human tbc1 domain family member 14 like domains"/>
    <property type="match status" value="1"/>
</dbReference>
<dbReference type="AlphaFoldDB" id="A0A8K1C4S2"/>
<comment type="caution">
    <text evidence="3">The sequence shown here is derived from an EMBL/GenBank/DDBJ whole genome shotgun (WGS) entry which is preliminary data.</text>
</comment>
<dbReference type="InterPro" id="IPR000195">
    <property type="entry name" value="Rab-GAP-TBC_dom"/>
</dbReference>
<dbReference type="GO" id="GO:0031267">
    <property type="term" value="F:small GTPase binding"/>
    <property type="evidence" value="ECO:0007669"/>
    <property type="project" value="TreeGrafter"/>
</dbReference>
<proteinExistence type="predicted"/>
<gene>
    <name evidence="3" type="ORF">Poli38472_006413</name>
</gene>
<name>A0A8K1C4S2_PYTOL</name>
<protein>
    <recommendedName>
        <fullName evidence="2">Rab-GAP TBC domain-containing protein</fullName>
    </recommendedName>
</protein>
<dbReference type="EMBL" id="SPLM01000145">
    <property type="protein sequence ID" value="TMW56403.1"/>
    <property type="molecule type" value="Genomic_DNA"/>
</dbReference>
<dbReference type="SMART" id="SM00164">
    <property type="entry name" value="TBC"/>
    <property type="match status" value="1"/>
</dbReference>
<sequence>MFASSAGHSKPGAHGGILQEFKKKTMQKIVKYAASSPADEGTDPQVVVSPTGSFGKRQIISPRGNGNASKDAMTTRIKRFEEQDVILRELETEMTAMLQQLQGACAAMGRVVEVFTQSFRYDNVAYRSGVDYLAAVKMIRREGAQLMEQAIRFTVLDPLILQLKRHDQLKHKIDLWQKLHAEFEEAQLSLDFMRAMRQDKEDKRHKAEVKLGLLGDQLQSLEKELKHAIGDSCLTGKVGLSYLLSSNERFVYGIAGYLRCDDLGRLAKVNHQLRNLILETPAVWKRSIRAGGLSSQNRSAVWLGVLYGSTPWLSQTAVPHHLSSTEKRKCVYEGLLIKLGTRIANGLFEDQSRAEDDTKLVTWLREIDVDVARTCKKDIYAEDVAEEWNSSFGTSSAAVRNSNAPEVIISSKFKNQRQSKNSPESPRTSAKGKRTELESKIRRVLRSYVMYNPRVGYCQGMNFLVRLLIEVAIDEADCFWLFVGLSEPENDRNLYEPGLAVLQPLFVRFEECFAKQKPELYGHFQQEGVPVAAYTARWFLTLFSKFETFGPTLVIRILDLFVIDGWRTIFSMGLVVLDELESELLQADMETILQLLQFPRNAMVEPDHTRRRQLLRHALAFSITRSMTSTIR</sequence>
<dbReference type="SUPFAM" id="SSF47923">
    <property type="entry name" value="Ypt/Rab-GAP domain of gyp1p"/>
    <property type="match status" value="2"/>
</dbReference>
<evidence type="ECO:0000313" key="4">
    <source>
        <dbReference type="Proteomes" id="UP000794436"/>
    </source>
</evidence>
<dbReference type="Gene3D" id="1.10.472.80">
    <property type="entry name" value="Ypt/Rab-GAP domain of gyp1p, domain 3"/>
    <property type="match status" value="1"/>
</dbReference>
<keyword evidence="4" id="KW-1185">Reference proteome</keyword>
<evidence type="ECO:0000256" key="1">
    <source>
        <dbReference type="SAM" id="MobiDB-lite"/>
    </source>
</evidence>
<dbReference type="Proteomes" id="UP000794436">
    <property type="component" value="Unassembled WGS sequence"/>
</dbReference>
<dbReference type="Pfam" id="PF00566">
    <property type="entry name" value="RabGAP-TBC"/>
    <property type="match status" value="1"/>
</dbReference>
<feature type="region of interest" description="Disordered" evidence="1">
    <location>
        <begin position="52"/>
        <end position="72"/>
    </location>
</feature>
<dbReference type="GO" id="GO:0005096">
    <property type="term" value="F:GTPase activator activity"/>
    <property type="evidence" value="ECO:0007669"/>
    <property type="project" value="TreeGrafter"/>
</dbReference>
<evidence type="ECO:0000313" key="3">
    <source>
        <dbReference type="EMBL" id="TMW56403.1"/>
    </source>
</evidence>
<dbReference type="InterPro" id="IPR035969">
    <property type="entry name" value="Rab-GAP_TBC_sf"/>
</dbReference>
<accession>A0A8K1C4S2</accession>
<dbReference type="PROSITE" id="PS50086">
    <property type="entry name" value="TBC_RABGAP"/>
    <property type="match status" value="1"/>
</dbReference>
<evidence type="ECO:0000259" key="2">
    <source>
        <dbReference type="PROSITE" id="PS50086"/>
    </source>
</evidence>
<dbReference type="PANTHER" id="PTHR47219:SF9">
    <property type="entry name" value="GTPASE ACTIVATING PROTEIN AND CENTROSOME-ASSOCIATED, ISOFORM B"/>
    <property type="match status" value="1"/>
</dbReference>
<dbReference type="OrthoDB" id="294251at2759"/>
<feature type="domain" description="Rab-GAP TBC" evidence="2">
    <location>
        <begin position="292"/>
        <end position="565"/>
    </location>
</feature>
<dbReference type="PANTHER" id="PTHR47219">
    <property type="entry name" value="RAB GTPASE-ACTIVATING PROTEIN 1-LIKE"/>
    <property type="match status" value="1"/>
</dbReference>
<dbReference type="InterPro" id="IPR050302">
    <property type="entry name" value="Rab_GAP_TBC_domain"/>
</dbReference>
<feature type="region of interest" description="Disordered" evidence="1">
    <location>
        <begin position="413"/>
        <end position="436"/>
    </location>
</feature>
<dbReference type="InterPro" id="IPR027267">
    <property type="entry name" value="AH/BAR_dom_sf"/>
</dbReference>
<organism evidence="3 4">
    <name type="scientific">Pythium oligandrum</name>
    <name type="common">Mycoparasitic fungus</name>
    <dbReference type="NCBI Taxonomy" id="41045"/>
    <lineage>
        <taxon>Eukaryota</taxon>
        <taxon>Sar</taxon>
        <taxon>Stramenopiles</taxon>
        <taxon>Oomycota</taxon>
        <taxon>Peronosporomycetes</taxon>
        <taxon>Pythiales</taxon>
        <taxon>Pythiaceae</taxon>
        <taxon>Pythium</taxon>
    </lineage>
</organism>
<feature type="compositionally biased region" description="Polar residues" evidence="1">
    <location>
        <begin position="413"/>
        <end position="428"/>
    </location>
</feature>